<keyword evidence="2" id="KW-0813">Transport</keyword>
<dbReference type="InterPro" id="IPR006059">
    <property type="entry name" value="SBP"/>
</dbReference>
<dbReference type="RefSeq" id="WP_176212746.1">
    <property type="nucleotide sequence ID" value="NZ_FWXH01000030.1"/>
</dbReference>
<dbReference type="Pfam" id="PF13416">
    <property type="entry name" value="SBP_bac_8"/>
    <property type="match status" value="1"/>
</dbReference>
<evidence type="ECO:0000313" key="5">
    <source>
        <dbReference type="Proteomes" id="UP000192468"/>
    </source>
</evidence>
<dbReference type="SUPFAM" id="SSF53850">
    <property type="entry name" value="Periplasmic binding protein-like II"/>
    <property type="match status" value="1"/>
</dbReference>
<dbReference type="GO" id="GO:0055052">
    <property type="term" value="C:ATP-binding cassette (ABC) transporter complex, substrate-binding subunit-containing"/>
    <property type="evidence" value="ECO:0007669"/>
    <property type="project" value="TreeGrafter"/>
</dbReference>
<dbReference type="PANTHER" id="PTHR30061">
    <property type="entry name" value="MALTOSE-BINDING PERIPLASMIC PROTEIN"/>
    <property type="match status" value="1"/>
</dbReference>
<dbReference type="GO" id="GO:0015768">
    <property type="term" value="P:maltose transport"/>
    <property type="evidence" value="ECO:0007669"/>
    <property type="project" value="TreeGrafter"/>
</dbReference>
<name>A0A1W1XY03_9CLOT</name>
<dbReference type="PANTHER" id="PTHR30061:SF50">
    <property type="entry name" value="MALTOSE_MALTODEXTRIN-BINDING PERIPLASMIC PROTEIN"/>
    <property type="match status" value="1"/>
</dbReference>
<gene>
    <name evidence="4" type="ORF">SAMN02745134_03672</name>
</gene>
<proteinExistence type="inferred from homology"/>
<dbReference type="Proteomes" id="UP000192468">
    <property type="component" value="Unassembled WGS sequence"/>
</dbReference>
<protein>
    <submittedName>
        <fullName evidence="4">ABC-type glycerol-3-phosphate transport system, substrate-binding protein</fullName>
    </submittedName>
</protein>
<sequence length="430" mass="48894">MNKMRRMLIIGMLAISSVWITSCKQNKQEITSNNKPNELSGKVNVWGSTRDSELLGKEVAIFKKKYPKVEINVTNSDINSIKDNLSKNLKNKTDVPDIISLEDTDVPSMVKSFKDNLIDAENVSDFKSDSYIKYQIYNSTYGNKIYAFPWYVDPVFVAYRQDILGTLNVKSGDIKYWSEYLNVGTGPVKAAGKAMLSMDYFNNSRLYNIGMRQLGLNYFDDNDKLDLEDSIKPSELVVNSYNNKILYDDSKKLSDVQNFGDGNTLSIVSDLSTLRDIENKYTNLKGKINVEKMPAFEAGGNRDVVEFGENLMALKNASKNKAAMEFIRFLTTSDENDSLLFDNYGYLTSNTLKYANIKFYNTDSFYNKKLGKIAINESNNLVNVKYNEYFLQIKDMVQNATIDSATSNKDLKQNIYSVQNTIETSNIIDK</sequence>
<dbReference type="PROSITE" id="PS51257">
    <property type="entry name" value="PROKAR_LIPOPROTEIN"/>
    <property type="match status" value="1"/>
</dbReference>
<accession>A0A1W1XY03</accession>
<evidence type="ECO:0000313" key="4">
    <source>
        <dbReference type="EMBL" id="SMC28830.1"/>
    </source>
</evidence>
<dbReference type="STRING" id="1121291.SAMN02745134_03672"/>
<comment type="similarity">
    <text evidence="1">Belongs to the bacterial solute-binding protein 1 family.</text>
</comment>
<reference evidence="4 5" key="1">
    <citation type="submission" date="2017-04" db="EMBL/GenBank/DDBJ databases">
        <authorList>
            <person name="Afonso C.L."/>
            <person name="Miller P.J."/>
            <person name="Scott M.A."/>
            <person name="Spackman E."/>
            <person name="Goraichik I."/>
            <person name="Dimitrov K.M."/>
            <person name="Suarez D.L."/>
            <person name="Swayne D.E."/>
        </authorList>
    </citation>
    <scope>NUCLEOTIDE SEQUENCE [LARGE SCALE GENOMIC DNA]</scope>
    <source>
        <strain evidence="4 5">DSM 12555</strain>
    </source>
</reference>
<keyword evidence="5" id="KW-1185">Reference proteome</keyword>
<keyword evidence="3" id="KW-0732">Signal</keyword>
<dbReference type="Gene3D" id="3.40.190.10">
    <property type="entry name" value="Periplasmic binding protein-like II"/>
    <property type="match status" value="1"/>
</dbReference>
<evidence type="ECO:0000256" key="3">
    <source>
        <dbReference type="ARBA" id="ARBA00022729"/>
    </source>
</evidence>
<dbReference type="GO" id="GO:0042956">
    <property type="term" value="P:maltodextrin transmembrane transport"/>
    <property type="evidence" value="ECO:0007669"/>
    <property type="project" value="TreeGrafter"/>
</dbReference>
<dbReference type="GO" id="GO:1901982">
    <property type="term" value="F:maltose binding"/>
    <property type="evidence" value="ECO:0007669"/>
    <property type="project" value="TreeGrafter"/>
</dbReference>
<dbReference type="EMBL" id="FWXH01000030">
    <property type="protein sequence ID" value="SMC28830.1"/>
    <property type="molecule type" value="Genomic_DNA"/>
</dbReference>
<evidence type="ECO:0000256" key="2">
    <source>
        <dbReference type="ARBA" id="ARBA00022448"/>
    </source>
</evidence>
<evidence type="ECO:0000256" key="1">
    <source>
        <dbReference type="ARBA" id="ARBA00008520"/>
    </source>
</evidence>
<dbReference type="AlphaFoldDB" id="A0A1W1XY03"/>
<organism evidence="4 5">
    <name type="scientific">Clostridium acidisoli DSM 12555</name>
    <dbReference type="NCBI Taxonomy" id="1121291"/>
    <lineage>
        <taxon>Bacteria</taxon>
        <taxon>Bacillati</taxon>
        <taxon>Bacillota</taxon>
        <taxon>Clostridia</taxon>
        <taxon>Eubacteriales</taxon>
        <taxon>Clostridiaceae</taxon>
        <taxon>Clostridium</taxon>
    </lineage>
</organism>